<dbReference type="EMBL" id="CACVKT020008036">
    <property type="protein sequence ID" value="CAC5412517.1"/>
    <property type="molecule type" value="Genomic_DNA"/>
</dbReference>
<proteinExistence type="predicted"/>
<organism evidence="4 5">
    <name type="scientific">Mytilus coruscus</name>
    <name type="common">Sea mussel</name>
    <dbReference type="NCBI Taxonomy" id="42192"/>
    <lineage>
        <taxon>Eukaryota</taxon>
        <taxon>Metazoa</taxon>
        <taxon>Spiralia</taxon>
        <taxon>Lophotrochozoa</taxon>
        <taxon>Mollusca</taxon>
        <taxon>Bivalvia</taxon>
        <taxon>Autobranchia</taxon>
        <taxon>Pteriomorphia</taxon>
        <taxon>Mytilida</taxon>
        <taxon>Mytiloidea</taxon>
        <taxon>Mytilidae</taxon>
        <taxon>Mytilinae</taxon>
        <taxon>Mytilus</taxon>
    </lineage>
</organism>
<evidence type="ECO:0000313" key="5">
    <source>
        <dbReference type="Proteomes" id="UP000507470"/>
    </source>
</evidence>
<dbReference type="Proteomes" id="UP000507470">
    <property type="component" value="Unassembled WGS sequence"/>
</dbReference>
<feature type="domain" description="DDE Tnp4" evidence="3">
    <location>
        <begin position="7"/>
        <end position="67"/>
    </location>
</feature>
<dbReference type="InterPro" id="IPR027806">
    <property type="entry name" value="HARBI1_dom"/>
</dbReference>
<comment type="cofactor">
    <cofactor evidence="1">
        <name>a divalent metal cation</name>
        <dbReference type="ChEBI" id="CHEBI:60240"/>
    </cofactor>
</comment>
<keyword evidence="5" id="KW-1185">Reference proteome</keyword>
<name>A0A6J8DWR2_MYTCO</name>
<dbReference type="OrthoDB" id="10049726at2759"/>
<dbReference type="Pfam" id="PF13359">
    <property type="entry name" value="DDE_Tnp_4"/>
    <property type="match status" value="1"/>
</dbReference>
<evidence type="ECO:0000256" key="2">
    <source>
        <dbReference type="ARBA" id="ARBA00022723"/>
    </source>
</evidence>
<protein>
    <recommendedName>
        <fullName evidence="3">DDE Tnp4 domain-containing protein</fullName>
    </recommendedName>
</protein>
<sequence length="228" mass="26288">MPSFLKRNEKQLSVEDGNTTRLVTKVRWVVESVNGRIKQWRLLEKVLPNSLIPYAGEYIRFVSAICNKYRPPLNAGNNNEDLLLEVEDGNDSVEDFPKLSEEDIRDITLGVYQLKLAKSYTEEHLENDEYYEVMQQGHQLIRAPYHRYQLKEISIDSEVGPILPLIAPSPLYWTPGHADIQGNDEAVLLAKQVAEEATQLLPKNNIITLQDVKHGAHKSVMLKWQRRW</sequence>
<evidence type="ECO:0000313" key="4">
    <source>
        <dbReference type="EMBL" id="CAC5412517.1"/>
    </source>
</evidence>
<dbReference type="AlphaFoldDB" id="A0A6J8DWR2"/>
<gene>
    <name evidence="4" type="ORF">MCOR_45490</name>
</gene>
<evidence type="ECO:0000259" key="3">
    <source>
        <dbReference type="Pfam" id="PF13359"/>
    </source>
</evidence>
<keyword evidence="2" id="KW-0479">Metal-binding</keyword>
<accession>A0A6J8DWR2</accession>
<dbReference type="GO" id="GO:0046872">
    <property type="term" value="F:metal ion binding"/>
    <property type="evidence" value="ECO:0007669"/>
    <property type="project" value="UniProtKB-KW"/>
</dbReference>
<reference evidence="4 5" key="1">
    <citation type="submission" date="2020-06" db="EMBL/GenBank/DDBJ databases">
        <authorList>
            <person name="Li R."/>
            <person name="Bekaert M."/>
        </authorList>
    </citation>
    <scope>NUCLEOTIDE SEQUENCE [LARGE SCALE GENOMIC DNA]</scope>
    <source>
        <strain evidence="5">wild</strain>
    </source>
</reference>
<evidence type="ECO:0000256" key="1">
    <source>
        <dbReference type="ARBA" id="ARBA00001968"/>
    </source>
</evidence>